<evidence type="ECO:0000256" key="1">
    <source>
        <dbReference type="ARBA" id="ARBA00003618"/>
    </source>
</evidence>
<evidence type="ECO:0000313" key="11">
    <source>
        <dbReference type="EMBL" id="SMC30045.1"/>
    </source>
</evidence>
<keyword evidence="4" id="KW-0547">Nucleotide-binding</keyword>
<name>A0A1W1Y1N5_9LACT</name>
<dbReference type="GO" id="GO:0006281">
    <property type="term" value="P:DNA repair"/>
    <property type="evidence" value="ECO:0007669"/>
    <property type="project" value="UniProtKB-KW"/>
</dbReference>
<evidence type="ECO:0000256" key="7">
    <source>
        <dbReference type="ARBA" id="ARBA00023204"/>
    </source>
</evidence>
<evidence type="ECO:0000256" key="5">
    <source>
        <dbReference type="ARBA" id="ARBA00022763"/>
    </source>
</evidence>
<dbReference type="FunFam" id="3.40.50.300:FF:000356">
    <property type="entry name" value="DNA repair protein RecN"/>
    <property type="match status" value="1"/>
</dbReference>
<evidence type="ECO:0000256" key="6">
    <source>
        <dbReference type="ARBA" id="ARBA00022840"/>
    </source>
</evidence>
<keyword evidence="7 9" id="KW-0234">DNA repair</keyword>
<dbReference type="STRING" id="371602.SAMN04487984_0011"/>
<proteinExistence type="inferred from homology"/>
<dbReference type="FunFam" id="3.40.50.300:FF:000319">
    <property type="entry name" value="DNA repair protein RecN"/>
    <property type="match status" value="1"/>
</dbReference>
<evidence type="ECO:0000256" key="9">
    <source>
        <dbReference type="PIRNR" id="PIRNR003128"/>
    </source>
</evidence>
<dbReference type="GO" id="GO:0005524">
    <property type="term" value="F:ATP binding"/>
    <property type="evidence" value="ECO:0007669"/>
    <property type="project" value="UniProtKB-KW"/>
</dbReference>
<feature type="domain" description="RecF/RecN/SMC N-terminal" evidence="10">
    <location>
        <begin position="1"/>
        <end position="513"/>
    </location>
</feature>
<protein>
    <recommendedName>
        <fullName evidence="3 9">DNA repair protein RecN</fullName>
    </recommendedName>
    <alternativeName>
        <fullName evidence="8 9">Recombination protein N</fullName>
    </alternativeName>
</protein>
<evidence type="ECO:0000259" key="10">
    <source>
        <dbReference type="Pfam" id="PF02463"/>
    </source>
</evidence>
<keyword evidence="5 9" id="KW-0227">DNA damage</keyword>
<comment type="similarity">
    <text evidence="2 9">Belongs to the RecN family.</text>
</comment>
<dbReference type="PIRSF" id="PIRSF003128">
    <property type="entry name" value="RecN"/>
    <property type="match status" value="1"/>
</dbReference>
<reference evidence="12" key="1">
    <citation type="submission" date="2017-04" db="EMBL/GenBank/DDBJ databases">
        <authorList>
            <person name="Varghese N."/>
            <person name="Submissions S."/>
        </authorList>
    </citation>
    <scope>NUCLEOTIDE SEQUENCE [LARGE SCALE GENOMIC DNA]</scope>
    <source>
        <strain evidence="12">DSM 21500</strain>
    </source>
</reference>
<organism evidence="11 12">
    <name type="scientific">Aerococcus suis</name>
    <dbReference type="NCBI Taxonomy" id="371602"/>
    <lineage>
        <taxon>Bacteria</taxon>
        <taxon>Bacillati</taxon>
        <taxon>Bacillota</taxon>
        <taxon>Bacilli</taxon>
        <taxon>Lactobacillales</taxon>
        <taxon>Aerococcaceae</taxon>
        <taxon>Aerococcus</taxon>
    </lineage>
</organism>
<comment type="function">
    <text evidence="1 9">May be involved in recombinational repair of damaged DNA.</text>
</comment>
<dbReference type="GO" id="GO:0043590">
    <property type="term" value="C:bacterial nucleoid"/>
    <property type="evidence" value="ECO:0007669"/>
    <property type="project" value="TreeGrafter"/>
</dbReference>
<evidence type="ECO:0000256" key="3">
    <source>
        <dbReference type="ARBA" id="ARBA00021315"/>
    </source>
</evidence>
<keyword evidence="6" id="KW-0067">ATP-binding</keyword>
<dbReference type="EMBL" id="FWXK01000001">
    <property type="protein sequence ID" value="SMC30045.1"/>
    <property type="molecule type" value="Genomic_DNA"/>
</dbReference>
<dbReference type="InterPro" id="IPR003395">
    <property type="entry name" value="RecF/RecN/SMC_N"/>
</dbReference>
<evidence type="ECO:0000256" key="4">
    <source>
        <dbReference type="ARBA" id="ARBA00022741"/>
    </source>
</evidence>
<gene>
    <name evidence="11" type="ORF">SAMN04487984_0011</name>
</gene>
<dbReference type="AlphaFoldDB" id="A0A1W1Y1N5"/>
<dbReference type="InterPro" id="IPR027417">
    <property type="entry name" value="P-loop_NTPase"/>
</dbReference>
<dbReference type="RefSeq" id="WP_084097641.1">
    <property type="nucleotide sequence ID" value="NZ_FWXK01000001.1"/>
</dbReference>
<evidence type="ECO:0000256" key="2">
    <source>
        <dbReference type="ARBA" id="ARBA00009441"/>
    </source>
</evidence>
<dbReference type="InterPro" id="IPR004604">
    <property type="entry name" value="DNA_recomb/repair_RecN"/>
</dbReference>
<accession>A0A1W1Y1N5</accession>
<dbReference type="GO" id="GO:0006310">
    <property type="term" value="P:DNA recombination"/>
    <property type="evidence" value="ECO:0007669"/>
    <property type="project" value="InterPro"/>
</dbReference>
<dbReference type="SUPFAM" id="SSF52540">
    <property type="entry name" value="P-loop containing nucleoside triphosphate hydrolases"/>
    <property type="match status" value="2"/>
</dbReference>
<dbReference type="NCBIfam" id="TIGR00634">
    <property type="entry name" value="recN"/>
    <property type="match status" value="1"/>
</dbReference>
<dbReference type="Proteomes" id="UP000243884">
    <property type="component" value="Unassembled WGS sequence"/>
</dbReference>
<keyword evidence="12" id="KW-1185">Reference proteome</keyword>
<dbReference type="PANTHER" id="PTHR11059:SF0">
    <property type="entry name" value="DNA REPAIR PROTEIN RECN"/>
    <property type="match status" value="1"/>
</dbReference>
<evidence type="ECO:0000256" key="8">
    <source>
        <dbReference type="ARBA" id="ARBA00033408"/>
    </source>
</evidence>
<dbReference type="CDD" id="cd03241">
    <property type="entry name" value="ABC_RecN"/>
    <property type="match status" value="2"/>
</dbReference>
<dbReference type="PANTHER" id="PTHR11059">
    <property type="entry name" value="DNA REPAIR PROTEIN RECN"/>
    <property type="match status" value="1"/>
</dbReference>
<dbReference type="Gene3D" id="3.40.50.300">
    <property type="entry name" value="P-loop containing nucleotide triphosphate hydrolases"/>
    <property type="match status" value="2"/>
</dbReference>
<sequence>MLQHLEIHNFAIIDQLHIDFEEGMTVLTGETGAGKSIIIDAIGQLMGGRGSSDFIRYETEKYLLKGLFFVPHLSAEGQTFLSENGIDFSDNQLLITRELNQSGKNTIKVNGSPLTVSLLKKLGQFIVDIHGQNEHQALMDTKRHIRLVDSFGVDQYSDIYQNYKEAFVGYREAKEALEKTALNEQETAQRIDLLTYQVSEIDESAIKIGEEEELITERDQMRNYQKIVDALQNATALLMDQDWNVVDLFGQVVGDLNSISDVDEDYANYAEQANSAYYAVQDLASSLRTTQENLYYDPIRLDEIESRLQLYSNLKRKYGNSAEKIIAYGERAQKELDKLTHMESYQSELEAELKSKEEIVLNAGKNLHEARLQVSEYLAKRINQELQDLYMQNAEFKIEIKPSQHILVTGLDNVEFYIRTNLGEPFKPLVKTASGGELSRIMLAMKTVFQTNQNITAIIFDEVDTGVSGRVAQAIANKMYKIGVKAQVLCISHLPQVAAMADNHLHIQKQEEDQRTITTVTTLSPDQRVVEVAQMTTGETVSDSSKAAAEDLLNQAEDYKAQI</sequence>
<dbReference type="OrthoDB" id="9806954at2"/>
<dbReference type="Pfam" id="PF02463">
    <property type="entry name" value="SMC_N"/>
    <property type="match status" value="1"/>
</dbReference>
<dbReference type="GO" id="GO:0009432">
    <property type="term" value="P:SOS response"/>
    <property type="evidence" value="ECO:0007669"/>
    <property type="project" value="TreeGrafter"/>
</dbReference>
<evidence type="ECO:0000313" key="12">
    <source>
        <dbReference type="Proteomes" id="UP000243884"/>
    </source>
</evidence>